<evidence type="ECO:0000313" key="2">
    <source>
        <dbReference type="Proteomes" id="UP001148629"/>
    </source>
</evidence>
<dbReference type="EMBL" id="JANRMS010000911">
    <property type="protein sequence ID" value="KAJ3532954.1"/>
    <property type="molecule type" value="Genomic_DNA"/>
</dbReference>
<gene>
    <name evidence="1" type="ORF">NM208_g8202</name>
</gene>
<organism evidence="1 2">
    <name type="scientific">Fusarium decemcellulare</name>
    <dbReference type="NCBI Taxonomy" id="57161"/>
    <lineage>
        <taxon>Eukaryota</taxon>
        <taxon>Fungi</taxon>
        <taxon>Dikarya</taxon>
        <taxon>Ascomycota</taxon>
        <taxon>Pezizomycotina</taxon>
        <taxon>Sordariomycetes</taxon>
        <taxon>Hypocreomycetidae</taxon>
        <taxon>Hypocreales</taxon>
        <taxon>Nectriaceae</taxon>
        <taxon>Fusarium</taxon>
        <taxon>Fusarium decemcellulare species complex</taxon>
    </lineage>
</organism>
<reference evidence="1" key="1">
    <citation type="submission" date="2022-08" db="EMBL/GenBank/DDBJ databases">
        <title>Genome Sequence of Fusarium decemcellulare.</title>
        <authorList>
            <person name="Buettner E."/>
        </authorList>
    </citation>
    <scope>NUCLEOTIDE SEQUENCE</scope>
    <source>
        <strain evidence="1">Babe19</strain>
    </source>
</reference>
<evidence type="ECO:0000313" key="1">
    <source>
        <dbReference type="EMBL" id="KAJ3532954.1"/>
    </source>
</evidence>
<protein>
    <submittedName>
        <fullName evidence="1">Uncharacterized protein</fullName>
    </submittedName>
</protein>
<proteinExistence type="predicted"/>
<dbReference type="Proteomes" id="UP001148629">
    <property type="component" value="Unassembled WGS sequence"/>
</dbReference>
<keyword evidence="2" id="KW-1185">Reference proteome</keyword>
<comment type="caution">
    <text evidence="1">The sequence shown here is derived from an EMBL/GenBank/DDBJ whole genome shotgun (WGS) entry which is preliminary data.</text>
</comment>
<sequence length="991" mass="109538">MGQVGVDAPPSAVPAEAGTLNPYSCLPCRERKRKCDRVAPCANCRKVGAECRFVPRRPSTRQPASVALLERLRHLETIISRMQNHLGPEVLRDIASDAANLKQLPKKTTQTPQLESAKDVDELGTDFGRLAMGDGRSRYVIGSCWASLSDEVEDLKSLLQGRPEEAGDSGAVPDMCMTNHASILGFGPVFQSLSQLHPPAGQIAVYWSLFKQNCDMLIKVLHIPTTETLIWNATQQLDRISRGQEALMMAMYFAVVVSLPPDECLQKLGGDKTSLLCMYRSATEQALSRARLLETDEIITLQAFAIFLTSLRTHNSVRAMSTLTALLVRLAQHAGIHRDGTHFNLPPFVTEMRRRLWWSICVLDSRASEDTGYDAIIPPEKADTQLPLNVNDSDLFPAMAQLPQPRVGLTEMTFSVVRFESTRVFRHLQYMSTSPSAGPSLEQSMEEKKRMISDIQHRLDELYLKHLDLSNPLSWFTSTICQIVFGKMSLVAYHPSLRKGSSDGVPDGLFAEATGVIECWLRLNEEKSTRRWRWLCETYFQWYALAFLLSELCKRTQGEEVDRAWRAVEGALRLGHRIHSSSTLSAGTDSSQQRDVEEPSCPLYKPLSKLLKRAREARRKALGTNGDESGWEYVMPEDSPIPELPIGASSLGTFGFDPSGTQDPSEMCDNLRASDEWLFGGASSDRSMAKSRRHSEPNSGQDLENLHSLGRFEQETGPSIAKSDINIPPFIGRLGGNGAEALTRCSSNEDFLEYVPDAAPLMSLGEALNLKPFLSVGLWKSALMEGVGSLMIVWLTIYANVSPVVIPQQPTQRWGNFDNASFIGPLVGGILNFFYLTLFTFCFGAVSGAHLNPTITIATLFARLCSLPRAVLYVSFQIGGSALGGLLARASYGTREFKVGGCWLYPDIVPVREAFTVEFMTCTILLFFAFGVGLDPRQRQIVGPTLGPFMVGISLASLSFGTGYVRVADIAACLTHAVFYHIVPPWQARVK</sequence>
<accession>A0ACC1S6C9</accession>
<name>A0ACC1S6C9_9HYPO</name>